<accession>A0ABV8AN47</accession>
<dbReference type="InterPro" id="IPR032577">
    <property type="entry name" value="DUF4920"/>
</dbReference>
<gene>
    <name evidence="1" type="ORF">ACFOSX_13810</name>
</gene>
<name>A0ABV8AN47_9FLAO</name>
<dbReference type="EMBL" id="JBHSAT010000023">
    <property type="protein sequence ID" value="MFC3878311.1"/>
    <property type="molecule type" value="Genomic_DNA"/>
</dbReference>
<comment type="caution">
    <text evidence="1">The sequence shown here is derived from an EMBL/GenBank/DDBJ whole genome shotgun (WGS) entry which is preliminary data.</text>
</comment>
<keyword evidence="2" id="KW-1185">Reference proteome</keyword>
<dbReference type="RefSeq" id="WP_386102428.1">
    <property type="nucleotide sequence ID" value="NZ_JBHSAT010000023.1"/>
</dbReference>
<proteinExistence type="predicted"/>
<sequence>MKKILILSFALALCFACKDENKDDQLSTDVDQSEEIAQVEYTKIGMEISANDALASDRMLTHYAGLSVGDTINAKMKGEIKEVCAKKGCWMIMDIGNGETARVTFKDYGFFMPLDASGEVIVNGKAFVSETSVADLKHYAEDAGKSKEEIDAITAPEKTYAFEADGVLLKK</sequence>
<evidence type="ECO:0000313" key="1">
    <source>
        <dbReference type="EMBL" id="MFC3878311.1"/>
    </source>
</evidence>
<protein>
    <submittedName>
        <fullName evidence="1">DUF4920 domain-containing protein</fullName>
    </submittedName>
</protein>
<reference evidence="2" key="1">
    <citation type="journal article" date="2019" name="Int. J. Syst. Evol. Microbiol.">
        <title>The Global Catalogue of Microorganisms (GCM) 10K type strain sequencing project: providing services to taxonomists for standard genome sequencing and annotation.</title>
        <authorList>
            <consortium name="The Broad Institute Genomics Platform"/>
            <consortium name="The Broad Institute Genome Sequencing Center for Infectious Disease"/>
            <person name="Wu L."/>
            <person name="Ma J."/>
        </authorList>
    </citation>
    <scope>NUCLEOTIDE SEQUENCE [LARGE SCALE GENOMIC DNA]</scope>
    <source>
        <strain evidence="2">CECT 8979</strain>
    </source>
</reference>
<evidence type="ECO:0000313" key="2">
    <source>
        <dbReference type="Proteomes" id="UP001595812"/>
    </source>
</evidence>
<dbReference type="Proteomes" id="UP001595812">
    <property type="component" value="Unassembled WGS sequence"/>
</dbReference>
<dbReference type="Pfam" id="PF16267">
    <property type="entry name" value="DUF4920"/>
    <property type="match status" value="1"/>
</dbReference>
<organism evidence="1 2">
    <name type="scientific">Winogradskyella maritima</name>
    <dbReference type="NCBI Taxonomy" id="1517766"/>
    <lineage>
        <taxon>Bacteria</taxon>
        <taxon>Pseudomonadati</taxon>
        <taxon>Bacteroidota</taxon>
        <taxon>Flavobacteriia</taxon>
        <taxon>Flavobacteriales</taxon>
        <taxon>Flavobacteriaceae</taxon>
        <taxon>Winogradskyella</taxon>
    </lineage>
</organism>